<gene>
    <name evidence="1" type="ORF">KGQ19_43735</name>
</gene>
<dbReference type="RefSeq" id="WP_212020701.1">
    <property type="nucleotide sequence ID" value="NZ_JAAFYZ010000285.1"/>
</dbReference>
<comment type="caution">
    <text evidence="1">The sequence shown here is derived from an EMBL/GenBank/DDBJ whole genome shotgun (WGS) entry which is preliminary data.</text>
</comment>
<protein>
    <submittedName>
        <fullName evidence="1">Uncharacterized protein</fullName>
    </submittedName>
</protein>
<name>A0ABS5L6B5_9ACTN</name>
<evidence type="ECO:0000313" key="1">
    <source>
        <dbReference type="EMBL" id="MBS2553787.1"/>
    </source>
</evidence>
<evidence type="ECO:0000313" key="2">
    <source>
        <dbReference type="Proteomes" id="UP000730482"/>
    </source>
</evidence>
<reference evidence="1 2" key="1">
    <citation type="submission" date="2020-02" db="EMBL/GenBank/DDBJ databases">
        <title>Acidophilic actinobacteria isolated from forest soil.</title>
        <authorList>
            <person name="Golinska P."/>
        </authorList>
    </citation>
    <scope>NUCLEOTIDE SEQUENCE [LARGE SCALE GENOMIC DNA]</scope>
    <source>
        <strain evidence="1 2">NL8</strain>
    </source>
</reference>
<accession>A0ABS5L6B5</accession>
<dbReference type="Proteomes" id="UP000730482">
    <property type="component" value="Unassembled WGS sequence"/>
</dbReference>
<sequence>MDLVLVRLTAPETVPPPAISPEVVVDILWSVSVPDDRLEHVRARHGPNTGAVDLAVFLRIGATPAAEAAESLCRQAVATAPALSDWSFEVLSVLRGSRL</sequence>
<proteinExistence type="predicted"/>
<dbReference type="EMBL" id="JAAFYZ010000285">
    <property type="protein sequence ID" value="MBS2553787.1"/>
    <property type="molecule type" value="Genomic_DNA"/>
</dbReference>
<keyword evidence="2" id="KW-1185">Reference proteome</keyword>
<organism evidence="1 2">
    <name type="scientific">Catenulispora pinistramenti</name>
    <dbReference type="NCBI Taxonomy" id="2705254"/>
    <lineage>
        <taxon>Bacteria</taxon>
        <taxon>Bacillati</taxon>
        <taxon>Actinomycetota</taxon>
        <taxon>Actinomycetes</taxon>
        <taxon>Catenulisporales</taxon>
        <taxon>Catenulisporaceae</taxon>
        <taxon>Catenulispora</taxon>
    </lineage>
</organism>